<dbReference type="AlphaFoldDB" id="A0A8X6MU45"/>
<name>A0A8X6MU45_NEPPI</name>
<protein>
    <submittedName>
        <fullName evidence="2">Uncharacterized protein</fullName>
    </submittedName>
</protein>
<evidence type="ECO:0000313" key="2">
    <source>
        <dbReference type="EMBL" id="GFS78028.1"/>
    </source>
</evidence>
<evidence type="ECO:0000256" key="1">
    <source>
        <dbReference type="SAM" id="MobiDB-lite"/>
    </source>
</evidence>
<dbReference type="EMBL" id="BMAW01051004">
    <property type="protein sequence ID" value="GFS78028.1"/>
    <property type="molecule type" value="Genomic_DNA"/>
</dbReference>
<organism evidence="2 3">
    <name type="scientific">Nephila pilipes</name>
    <name type="common">Giant wood spider</name>
    <name type="synonym">Nephila maculata</name>
    <dbReference type="NCBI Taxonomy" id="299642"/>
    <lineage>
        <taxon>Eukaryota</taxon>
        <taxon>Metazoa</taxon>
        <taxon>Ecdysozoa</taxon>
        <taxon>Arthropoda</taxon>
        <taxon>Chelicerata</taxon>
        <taxon>Arachnida</taxon>
        <taxon>Araneae</taxon>
        <taxon>Araneomorphae</taxon>
        <taxon>Entelegynae</taxon>
        <taxon>Araneoidea</taxon>
        <taxon>Nephilidae</taxon>
        <taxon>Nephila</taxon>
    </lineage>
</organism>
<reference evidence="2" key="1">
    <citation type="submission" date="2020-08" db="EMBL/GenBank/DDBJ databases">
        <title>Multicomponent nature underlies the extraordinary mechanical properties of spider dragline silk.</title>
        <authorList>
            <person name="Kono N."/>
            <person name="Nakamura H."/>
            <person name="Mori M."/>
            <person name="Yoshida Y."/>
            <person name="Ohtoshi R."/>
            <person name="Malay A.D."/>
            <person name="Moran D.A.P."/>
            <person name="Tomita M."/>
            <person name="Numata K."/>
            <person name="Arakawa K."/>
        </authorList>
    </citation>
    <scope>NUCLEOTIDE SEQUENCE</scope>
</reference>
<evidence type="ECO:0000313" key="3">
    <source>
        <dbReference type="Proteomes" id="UP000887013"/>
    </source>
</evidence>
<accession>A0A8X6MU45</accession>
<dbReference type="Proteomes" id="UP000887013">
    <property type="component" value="Unassembled WGS sequence"/>
</dbReference>
<proteinExistence type="predicted"/>
<feature type="region of interest" description="Disordered" evidence="1">
    <location>
        <begin position="77"/>
        <end position="97"/>
    </location>
</feature>
<comment type="caution">
    <text evidence="2">The sequence shown here is derived from an EMBL/GenBank/DDBJ whole genome shotgun (WGS) entry which is preliminary data.</text>
</comment>
<keyword evidence="3" id="KW-1185">Reference proteome</keyword>
<sequence>MDINFNVWIRKRPRSGENSRKRRKRQEVCPSFSVAFGQPVLPEKDSSDFFWQSARRGKSEKEFSMLTSGCFVIRHDTVKHPGSSPNRNERLHRKTKASAPEWNHLNAIFFKKDVGIREMFVFANPRLR</sequence>
<gene>
    <name evidence="2" type="ORF">NPIL_683571</name>
</gene>